<comment type="caution">
    <text evidence="3">The sequence shown here is derived from an EMBL/GenBank/DDBJ whole genome shotgun (WGS) entry which is preliminary data.</text>
</comment>
<evidence type="ECO:0000256" key="1">
    <source>
        <dbReference type="ARBA" id="ARBA00008791"/>
    </source>
</evidence>
<organism evidence="3">
    <name type="scientific">marine sediment metagenome</name>
    <dbReference type="NCBI Taxonomy" id="412755"/>
    <lineage>
        <taxon>unclassified sequences</taxon>
        <taxon>metagenomes</taxon>
        <taxon>ecological metagenomes</taxon>
    </lineage>
</organism>
<evidence type="ECO:0000259" key="2">
    <source>
        <dbReference type="Pfam" id="PF00582"/>
    </source>
</evidence>
<evidence type="ECO:0000313" key="3">
    <source>
        <dbReference type="EMBL" id="GAG15655.1"/>
    </source>
</evidence>
<dbReference type="SUPFAM" id="SSF52402">
    <property type="entry name" value="Adenine nucleotide alpha hydrolases-like"/>
    <property type="match status" value="1"/>
</dbReference>
<dbReference type="Pfam" id="PF00582">
    <property type="entry name" value="Usp"/>
    <property type="match status" value="1"/>
</dbReference>
<proteinExistence type="inferred from homology"/>
<dbReference type="InterPro" id="IPR014729">
    <property type="entry name" value="Rossmann-like_a/b/a_fold"/>
</dbReference>
<feature type="domain" description="UspA" evidence="2">
    <location>
        <begin position="1"/>
        <end position="143"/>
    </location>
</feature>
<gene>
    <name evidence="3" type="ORF">S01H1_57915</name>
</gene>
<dbReference type="PANTHER" id="PTHR46268">
    <property type="entry name" value="STRESS RESPONSE PROTEIN NHAX"/>
    <property type="match status" value="1"/>
</dbReference>
<dbReference type="InterPro" id="IPR006015">
    <property type="entry name" value="Universal_stress_UspA"/>
</dbReference>
<dbReference type="PANTHER" id="PTHR46268:SF6">
    <property type="entry name" value="UNIVERSAL STRESS PROTEIN UP12"/>
    <property type="match status" value="1"/>
</dbReference>
<dbReference type="Gene3D" id="3.40.50.620">
    <property type="entry name" value="HUPs"/>
    <property type="match status" value="1"/>
</dbReference>
<dbReference type="AlphaFoldDB" id="X0VBH6"/>
<reference evidence="3" key="1">
    <citation type="journal article" date="2014" name="Front. Microbiol.">
        <title>High frequency of phylogenetically diverse reductive dehalogenase-homologous genes in deep subseafloor sedimentary metagenomes.</title>
        <authorList>
            <person name="Kawai M."/>
            <person name="Futagami T."/>
            <person name="Toyoda A."/>
            <person name="Takaki Y."/>
            <person name="Nishi S."/>
            <person name="Hori S."/>
            <person name="Arai W."/>
            <person name="Tsubouchi T."/>
            <person name="Morono Y."/>
            <person name="Uchiyama I."/>
            <person name="Ito T."/>
            <person name="Fujiyama A."/>
            <person name="Inagaki F."/>
            <person name="Takami H."/>
        </authorList>
    </citation>
    <scope>NUCLEOTIDE SEQUENCE</scope>
    <source>
        <strain evidence="3">Expedition CK06-06</strain>
    </source>
</reference>
<sequence>MLVAYDGSDASKKAIDMCLKCSDDDDEVVLLTVIPAELSESSFTKMLLPTIDLSSVVKSGSFKDKAMESLSKIVKEIESGVKKVGIVVESGDPADEILMTAKKNQADIIIVGYKGYGKEGRFLLGSVTDKVVRHASISVIVVR</sequence>
<dbReference type="PRINTS" id="PR01438">
    <property type="entry name" value="UNVRSLSTRESS"/>
</dbReference>
<name>X0VBH6_9ZZZZ</name>
<comment type="similarity">
    <text evidence="1">Belongs to the universal stress protein A family.</text>
</comment>
<accession>X0VBH6</accession>
<dbReference type="InterPro" id="IPR006016">
    <property type="entry name" value="UspA"/>
</dbReference>
<protein>
    <recommendedName>
        <fullName evidence="2">UspA domain-containing protein</fullName>
    </recommendedName>
</protein>
<dbReference type="CDD" id="cd23659">
    <property type="entry name" value="USP_At3g01520-like"/>
    <property type="match status" value="1"/>
</dbReference>
<dbReference type="EMBL" id="BARS01037801">
    <property type="protein sequence ID" value="GAG15655.1"/>
    <property type="molecule type" value="Genomic_DNA"/>
</dbReference>